<evidence type="ECO:0000313" key="2">
    <source>
        <dbReference type="Proteomes" id="UP000543554"/>
    </source>
</evidence>
<accession>A0AA40VCB2</accession>
<reference evidence="1 2" key="1">
    <citation type="submission" date="2020-08" db="EMBL/GenBank/DDBJ databases">
        <title>Genomic Encyclopedia of Type Strains, Phase IV (KMG-IV): sequencing the most valuable type-strain genomes for metagenomic binning, comparative biology and taxonomic classification.</title>
        <authorList>
            <person name="Goeker M."/>
        </authorList>
    </citation>
    <scope>NUCLEOTIDE SEQUENCE [LARGE SCALE GENOMIC DNA]</scope>
    <source>
        <strain evidence="1 2">DSM 11490</strain>
    </source>
</reference>
<dbReference type="AlphaFoldDB" id="A0AA40VCB2"/>
<organism evidence="1 2">
    <name type="scientific">Methylorubrum thiocyanatum</name>
    <dbReference type="NCBI Taxonomy" id="47958"/>
    <lineage>
        <taxon>Bacteria</taxon>
        <taxon>Pseudomonadati</taxon>
        <taxon>Pseudomonadota</taxon>
        <taxon>Alphaproteobacteria</taxon>
        <taxon>Hyphomicrobiales</taxon>
        <taxon>Methylobacteriaceae</taxon>
        <taxon>Methylorubrum</taxon>
    </lineage>
</organism>
<dbReference type="RefSeq" id="WP_182556042.1">
    <property type="nucleotide sequence ID" value="NZ_BPRF01000004.1"/>
</dbReference>
<name>A0AA40VCB2_9HYPH</name>
<gene>
    <name evidence="1" type="ORF">HNR51_003883</name>
</gene>
<dbReference type="Proteomes" id="UP000543554">
    <property type="component" value="Unassembled WGS sequence"/>
</dbReference>
<protein>
    <submittedName>
        <fullName evidence="1">Uncharacterized protein</fullName>
    </submittedName>
</protein>
<sequence length="81" mass="8590">MSNQRDKLRSSKPAAQAAKDAFASKYVAGRDDLAVGLGLNQSGSNWAMKVFAQSLSAAGELPDHFGDFDVEVKVSGRAKAF</sequence>
<proteinExistence type="predicted"/>
<comment type="caution">
    <text evidence="1">The sequence shown here is derived from an EMBL/GenBank/DDBJ whole genome shotgun (WGS) entry which is preliminary data.</text>
</comment>
<dbReference type="EMBL" id="JACJIB010000007">
    <property type="protein sequence ID" value="MBA8914787.1"/>
    <property type="molecule type" value="Genomic_DNA"/>
</dbReference>
<evidence type="ECO:0000313" key="1">
    <source>
        <dbReference type="EMBL" id="MBA8914787.1"/>
    </source>
</evidence>
<keyword evidence="2" id="KW-1185">Reference proteome</keyword>